<protein>
    <submittedName>
        <fullName evidence="1">Uncharacterized protein</fullName>
    </submittedName>
</protein>
<dbReference type="GeneID" id="90644828"/>
<gene>
    <name evidence="1" type="ORF">RHO25_012326</name>
</gene>
<dbReference type="Proteomes" id="UP001302367">
    <property type="component" value="Chromosome 9"/>
</dbReference>
<organism evidence="1 2">
    <name type="scientific">Cercospora beticola</name>
    <name type="common">Sugarbeet leaf spot fungus</name>
    <dbReference type="NCBI Taxonomy" id="122368"/>
    <lineage>
        <taxon>Eukaryota</taxon>
        <taxon>Fungi</taxon>
        <taxon>Dikarya</taxon>
        <taxon>Ascomycota</taxon>
        <taxon>Pezizomycotina</taxon>
        <taxon>Dothideomycetes</taxon>
        <taxon>Dothideomycetidae</taxon>
        <taxon>Mycosphaerellales</taxon>
        <taxon>Mycosphaerellaceae</taxon>
        <taxon>Cercospora</taxon>
    </lineage>
</organism>
<proteinExistence type="predicted"/>
<sequence length="144" mass="16289">MVRHQKSETAKNVLQETHSLKSIVDPYTLNVHEILSHREAQLVVHLRFYEAGGKEESLEKASTFPSSVFTPLDFCMIEMKHLSSFSLEKEFRDVLETAGGRGRSISEDLQAADQETRLTRVGIGTDSGAETDFLFCERSPFFFS</sequence>
<reference evidence="1 2" key="1">
    <citation type="submission" date="2023-09" db="EMBL/GenBank/DDBJ databases">
        <title>Complete-Gapless Cercospora beticola genome.</title>
        <authorList>
            <person name="Wyatt N.A."/>
            <person name="Spanner R.E."/>
            <person name="Bolton M.D."/>
        </authorList>
    </citation>
    <scope>NUCLEOTIDE SEQUENCE [LARGE SCALE GENOMIC DNA]</scope>
    <source>
        <strain evidence="1">Cb09-40</strain>
    </source>
</reference>
<dbReference type="EMBL" id="CP134192">
    <property type="protein sequence ID" value="WPB07665.1"/>
    <property type="molecule type" value="Genomic_DNA"/>
</dbReference>
<accession>A0ABZ0P7X5</accession>
<keyword evidence="2" id="KW-1185">Reference proteome</keyword>
<evidence type="ECO:0000313" key="1">
    <source>
        <dbReference type="EMBL" id="WPB07665.1"/>
    </source>
</evidence>
<dbReference type="RefSeq" id="XP_065459593.1">
    <property type="nucleotide sequence ID" value="XM_065603521.1"/>
</dbReference>
<name>A0ABZ0P7X5_CERBT</name>
<evidence type="ECO:0000313" key="2">
    <source>
        <dbReference type="Proteomes" id="UP001302367"/>
    </source>
</evidence>